<accession>A0A366LCE7</accession>
<proteinExistence type="predicted"/>
<evidence type="ECO:0000313" key="2">
    <source>
        <dbReference type="EMBL" id="RBQ11558.1"/>
    </source>
</evidence>
<sequence>MVVKIRTGKKIAGVVYYNEDKVSEGKAVLLAANCFAADPQELTISMKINRFHQLTRLNERAKTNALHISLNFHKKDEWNEEKMVEIARKYMEGIGFGDQPYLLYAHSDAHHPHLHIATTNIQADGSRISLHNIGRNVSESVRKSLEQSYGLIVAEGREPVHQIGKQSLKQFEYGDKALKKSLSNLTRAVRAQYAYSNLHDFIAILKTYQVIAIPGTAGSRMEANKGLLYVALDNTGKPIGVPIKASALNGEPVLRNLEQDFIQKHGIKTKLKPEISNKLDILLAAGVRSIADFQHRLSKINIDLVLSRTAEGKIFGMTYIDHDCKAVFKGSELGKAYSAMGIASRLQPDQIVAQNTSVVLGAGDPFTPRSVQEQTGIDISPLYQTDYGQPVSPLLKRRKKKKRFMGRDIQR</sequence>
<dbReference type="AlphaFoldDB" id="A0A366LCE7"/>
<dbReference type="InterPro" id="IPR005094">
    <property type="entry name" value="Endonuclease_MobA/VirD2"/>
</dbReference>
<name>A0A366LCE7_9SPHI</name>
<gene>
    <name evidence="2" type="ORF">DRW42_03605</name>
</gene>
<comment type="caution">
    <text evidence="2">The sequence shown here is derived from an EMBL/GenBank/DDBJ whole genome shotgun (WGS) entry which is preliminary data.</text>
</comment>
<dbReference type="OrthoDB" id="915634at2"/>
<feature type="domain" description="MobA/VirD2-like nuclease" evidence="1">
    <location>
        <begin position="17"/>
        <end position="151"/>
    </location>
</feature>
<keyword evidence="3" id="KW-1185">Reference proteome</keyword>
<dbReference type="RefSeq" id="WP_113947472.1">
    <property type="nucleotide sequence ID" value="NZ_QNQU01000002.1"/>
</dbReference>
<evidence type="ECO:0000313" key="3">
    <source>
        <dbReference type="Proteomes" id="UP000252081"/>
    </source>
</evidence>
<reference evidence="2 3" key="1">
    <citation type="submission" date="2018-07" db="EMBL/GenBank/DDBJ databases">
        <title>A draft genome of a endophytic bacteria, a new species of Pedobacter.</title>
        <authorList>
            <person name="Zhang Z.D."/>
            <person name="Chen Z.J."/>
        </authorList>
    </citation>
    <scope>NUCLEOTIDE SEQUENCE [LARGE SCALE GENOMIC DNA]</scope>
    <source>
        <strain evidence="2 3">RS10</strain>
    </source>
</reference>
<dbReference type="Proteomes" id="UP000252081">
    <property type="component" value="Unassembled WGS sequence"/>
</dbReference>
<dbReference type="EMBL" id="QNQU01000002">
    <property type="protein sequence ID" value="RBQ11558.1"/>
    <property type="molecule type" value="Genomic_DNA"/>
</dbReference>
<dbReference type="Pfam" id="PF03432">
    <property type="entry name" value="Relaxase"/>
    <property type="match status" value="1"/>
</dbReference>
<evidence type="ECO:0000259" key="1">
    <source>
        <dbReference type="Pfam" id="PF03432"/>
    </source>
</evidence>
<organism evidence="2 3">
    <name type="scientific">Pedobacter miscanthi</name>
    <dbReference type="NCBI Taxonomy" id="2259170"/>
    <lineage>
        <taxon>Bacteria</taxon>
        <taxon>Pseudomonadati</taxon>
        <taxon>Bacteroidota</taxon>
        <taxon>Sphingobacteriia</taxon>
        <taxon>Sphingobacteriales</taxon>
        <taxon>Sphingobacteriaceae</taxon>
        <taxon>Pedobacter</taxon>
    </lineage>
</organism>
<protein>
    <recommendedName>
        <fullName evidence="1">MobA/VirD2-like nuclease domain-containing protein</fullName>
    </recommendedName>
</protein>